<keyword evidence="7" id="KW-1133">Transmembrane helix</keyword>
<evidence type="ECO:0000256" key="2">
    <source>
        <dbReference type="ARBA" id="ARBA00009370"/>
    </source>
</evidence>
<keyword evidence="7" id="KW-0812">Transmembrane</keyword>
<dbReference type="AlphaFoldDB" id="A0A9X1HNT9"/>
<accession>A0A9X1HNT9</accession>
<dbReference type="InterPro" id="IPR000223">
    <property type="entry name" value="Pept_S26A_signal_pept_1"/>
</dbReference>
<protein>
    <recommendedName>
        <fullName evidence="4 7">Signal peptidase I</fullName>
        <ecNumber evidence="3 7">3.4.21.89</ecNumber>
    </recommendedName>
</protein>
<name>A0A9X1HNT9_9BACT</name>
<reference evidence="9" key="1">
    <citation type="submission" date="2021-09" db="EMBL/GenBank/DDBJ databases">
        <title>Fulvivirga sp. isolated from coastal sediment.</title>
        <authorList>
            <person name="Yu H."/>
        </authorList>
    </citation>
    <scope>NUCLEOTIDE SEQUENCE</scope>
    <source>
        <strain evidence="9">1062</strain>
    </source>
</reference>
<evidence type="ECO:0000256" key="3">
    <source>
        <dbReference type="ARBA" id="ARBA00013208"/>
    </source>
</evidence>
<evidence type="ECO:0000256" key="7">
    <source>
        <dbReference type="RuleBase" id="RU362042"/>
    </source>
</evidence>
<dbReference type="SUPFAM" id="SSF51306">
    <property type="entry name" value="LexA/Signal peptidase"/>
    <property type="match status" value="1"/>
</dbReference>
<evidence type="ECO:0000313" key="10">
    <source>
        <dbReference type="Proteomes" id="UP001139409"/>
    </source>
</evidence>
<dbReference type="GO" id="GO:0006465">
    <property type="term" value="P:signal peptide processing"/>
    <property type="evidence" value="ECO:0007669"/>
    <property type="project" value="InterPro"/>
</dbReference>
<keyword evidence="7" id="KW-0472">Membrane</keyword>
<gene>
    <name evidence="9" type="primary">lepB</name>
    <name evidence="9" type="ORF">LDX50_01940</name>
</gene>
<dbReference type="InterPro" id="IPR019758">
    <property type="entry name" value="Pept_S26A_signal_pept_1_CS"/>
</dbReference>
<evidence type="ECO:0000256" key="6">
    <source>
        <dbReference type="PIRSR" id="PIRSR600223-1"/>
    </source>
</evidence>
<proteinExistence type="inferred from homology"/>
<dbReference type="RefSeq" id="WP_225696718.1">
    <property type="nucleotide sequence ID" value="NZ_JAIXNE010000001.1"/>
</dbReference>
<feature type="domain" description="Peptidase S26" evidence="8">
    <location>
        <begin position="19"/>
        <end position="181"/>
    </location>
</feature>
<evidence type="ECO:0000256" key="5">
    <source>
        <dbReference type="ARBA" id="ARBA00022801"/>
    </source>
</evidence>
<sequence length="385" mass="44860">MNWKFWKKTKPKKKKSVVREWGDAILFAVIAATLIRFFIMEAFTIPTPSMEKSLLVGDFLFVSKFHYGARTPATPLQVPLTHQKIWFTNIPSYSDAIQLPQYRLPGFTHVKRNDVVVFNVPGIAESNFEEPNKDKWIDYPVDLKTNYIKRCVAVAGDTLEIRDAVLLVNGEDFDKPEKMQFAYAVVSNVDISERVLDNLEIERPAGIMGRQGNLVQYLFHLTQEEKEKLETQKFVQSITQMKHEKGEYEYNTQNPIFPANPELFPWNEEWFGPLWVPSEGATIDINERTLALYGKVITKFDHNKNAEIRDGKLFIDEQEVSSYTFNQDYYFMMGDNRNNSLDSRFWGFVPADHIVGKGFFIWLSLDGEESFLSKIRWSRFFKVIR</sequence>
<dbReference type="InterPro" id="IPR036286">
    <property type="entry name" value="LexA/Signal_pep-like_sf"/>
</dbReference>
<comment type="caution">
    <text evidence="9">The sequence shown here is derived from an EMBL/GenBank/DDBJ whole genome shotgun (WGS) entry which is preliminary data.</text>
</comment>
<keyword evidence="7" id="KW-0645">Protease</keyword>
<organism evidence="9 10">
    <name type="scientific">Fulvivirga sedimenti</name>
    <dbReference type="NCBI Taxonomy" id="2879465"/>
    <lineage>
        <taxon>Bacteria</taxon>
        <taxon>Pseudomonadati</taxon>
        <taxon>Bacteroidota</taxon>
        <taxon>Cytophagia</taxon>
        <taxon>Cytophagales</taxon>
        <taxon>Fulvivirgaceae</taxon>
        <taxon>Fulvivirga</taxon>
    </lineage>
</organism>
<keyword evidence="10" id="KW-1185">Reference proteome</keyword>
<dbReference type="PRINTS" id="PR00727">
    <property type="entry name" value="LEADERPTASE"/>
</dbReference>
<evidence type="ECO:0000256" key="1">
    <source>
        <dbReference type="ARBA" id="ARBA00000677"/>
    </source>
</evidence>
<dbReference type="Gene3D" id="2.10.109.10">
    <property type="entry name" value="Umud Fragment, subunit A"/>
    <property type="match status" value="2"/>
</dbReference>
<dbReference type="GO" id="GO:0004252">
    <property type="term" value="F:serine-type endopeptidase activity"/>
    <property type="evidence" value="ECO:0007669"/>
    <property type="project" value="InterPro"/>
</dbReference>
<dbReference type="CDD" id="cd06530">
    <property type="entry name" value="S26_SPase_I"/>
    <property type="match status" value="2"/>
</dbReference>
<dbReference type="Pfam" id="PF10502">
    <property type="entry name" value="Peptidase_S26"/>
    <property type="match status" value="2"/>
</dbReference>
<dbReference type="PANTHER" id="PTHR43390:SF1">
    <property type="entry name" value="CHLOROPLAST PROCESSING PEPTIDASE"/>
    <property type="match status" value="1"/>
</dbReference>
<dbReference type="GO" id="GO:0009003">
    <property type="term" value="F:signal peptidase activity"/>
    <property type="evidence" value="ECO:0007669"/>
    <property type="project" value="UniProtKB-EC"/>
</dbReference>
<dbReference type="PROSITE" id="PS00761">
    <property type="entry name" value="SPASE_I_3"/>
    <property type="match status" value="1"/>
</dbReference>
<keyword evidence="5 7" id="KW-0378">Hydrolase</keyword>
<feature type="active site" evidence="6">
    <location>
        <position position="149"/>
    </location>
</feature>
<dbReference type="GO" id="GO:0016020">
    <property type="term" value="C:membrane"/>
    <property type="evidence" value="ECO:0007669"/>
    <property type="project" value="UniProtKB-SubCell"/>
</dbReference>
<feature type="transmembrane region" description="Helical" evidence="7">
    <location>
        <begin position="21"/>
        <end position="39"/>
    </location>
</feature>
<evidence type="ECO:0000256" key="4">
    <source>
        <dbReference type="ARBA" id="ARBA00019232"/>
    </source>
</evidence>
<dbReference type="InterPro" id="IPR019533">
    <property type="entry name" value="Peptidase_S26"/>
</dbReference>
<evidence type="ECO:0000259" key="8">
    <source>
        <dbReference type="Pfam" id="PF10502"/>
    </source>
</evidence>
<dbReference type="Proteomes" id="UP001139409">
    <property type="component" value="Unassembled WGS sequence"/>
</dbReference>
<comment type="similarity">
    <text evidence="2 7">Belongs to the peptidase S26 family.</text>
</comment>
<comment type="catalytic activity">
    <reaction evidence="1 7">
        <text>Cleavage of hydrophobic, N-terminal signal or leader sequences from secreted and periplasmic proteins.</text>
        <dbReference type="EC" id="3.4.21.89"/>
    </reaction>
</comment>
<comment type="subcellular location">
    <subcellularLocation>
        <location evidence="7">Membrane</location>
        <topology evidence="7">Single-pass type II membrane protein</topology>
    </subcellularLocation>
</comment>
<evidence type="ECO:0000313" key="9">
    <source>
        <dbReference type="EMBL" id="MCA6073604.1"/>
    </source>
</evidence>
<feature type="active site" evidence="6">
    <location>
        <position position="49"/>
    </location>
</feature>
<feature type="domain" description="Peptidase S26" evidence="8">
    <location>
        <begin position="280"/>
        <end position="362"/>
    </location>
</feature>
<dbReference type="EMBL" id="JAIXNE010000001">
    <property type="protein sequence ID" value="MCA6073604.1"/>
    <property type="molecule type" value="Genomic_DNA"/>
</dbReference>
<dbReference type="NCBIfam" id="TIGR02227">
    <property type="entry name" value="sigpep_I_bact"/>
    <property type="match status" value="2"/>
</dbReference>
<dbReference type="EC" id="3.4.21.89" evidence="3 7"/>
<dbReference type="PANTHER" id="PTHR43390">
    <property type="entry name" value="SIGNAL PEPTIDASE I"/>
    <property type="match status" value="1"/>
</dbReference>